<keyword evidence="1" id="KW-0805">Transcription regulation</keyword>
<evidence type="ECO:0000313" key="5">
    <source>
        <dbReference type="EMBL" id="AHI00601.1"/>
    </source>
</evidence>
<name>W5WIN0_9PSEU</name>
<dbReference type="EMBL" id="CP007155">
    <property type="protein sequence ID" value="AHI00601.1"/>
    <property type="molecule type" value="Genomic_DNA"/>
</dbReference>
<keyword evidence="2" id="KW-0238">DNA-binding</keyword>
<dbReference type="SUPFAM" id="SSF48008">
    <property type="entry name" value="GntR ligand-binding domain-like"/>
    <property type="match status" value="1"/>
</dbReference>
<dbReference type="InterPro" id="IPR036388">
    <property type="entry name" value="WH-like_DNA-bd_sf"/>
</dbReference>
<evidence type="ECO:0000256" key="2">
    <source>
        <dbReference type="ARBA" id="ARBA00023125"/>
    </source>
</evidence>
<proteinExistence type="predicted"/>
<dbReference type="KEGG" id="kal:KALB_7243"/>
<protein>
    <recommendedName>
        <fullName evidence="4">HTH gntR-type domain-containing protein</fullName>
    </recommendedName>
</protein>
<dbReference type="PATRIC" id="fig|1449976.3.peg.7278"/>
<dbReference type="Pfam" id="PF07729">
    <property type="entry name" value="FCD"/>
    <property type="match status" value="1"/>
</dbReference>
<dbReference type="STRING" id="1449976.KALB_7243"/>
<dbReference type="HOGENOM" id="CLU_017584_5_1_11"/>
<dbReference type="PANTHER" id="PTHR43537">
    <property type="entry name" value="TRANSCRIPTIONAL REGULATOR, GNTR FAMILY"/>
    <property type="match status" value="1"/>
</dbReference>
<dbReference type="InterPro" id="IPR008920">
    <property type="entry name" value="TF_FadR/GntR_C"/>
</dbReference>
<dbReference type="PRINTS" id="PR00035">
    <property type="entry name" value="HTHGNTR"/>
</dbReference>
<dbReference type="Pfam" id="PF00392">
    <property type="entry name" value="GntR"/>
    <property type="match status" value="1"/>
</dbReference>
<dbReference type="OrthoDB" id="8664638at2"/>
<dbReference type="CDD" id="cd07377">
    <property type="entry name" value="WHTH_GntR"/>
    <property type="match status" value="1"/>
</dbReference>
<dbReference type="Gene3D" id="1.20.120.530">
    <property type="entry name" value="GntR ligand-binding domain-like"/>
    <property type="match status" value="1"/>
</dbReference>
<sequence>MNTMTGPITRPEPLREAVYSRIVALIAGGELAPGKAVTEASLAKELAVSRTPVREALLRLEADGVLRSALAKGFVVKPLLHREAAELYPILATLEGLALTTSSPGQFDLVQLRELADQITEEQEPVHRWQADTRFHEQLVASSGNTSLIELVAKLRTNLSRYELEYMRRVGSREDADQQHREVLDAIEDGDMARAAHSLVRHWQVGMGTVLAWLKD</sequence>
<dbReference type="Gene3D" id="1.10.10.10">
    <property type="entry name" value="Winged helix-like DNA-binding domain superfamily/Winged helix DNA-binding domain"/>
    <property type="match status" value="1"/>
</dbReference>
<keyword evidence="3" id="KW-0804">Transcription</keyword>
<organism evidence="5 6">
    <name type="scientific">Kutzneria albida DSM 43870</name>
    <dbReference type="NCBI Taxonomy" id="1449976"/>
    <lineage>
        <taxon>Bacteria</taxon>
        <taxon>Bacillati</taxon>
        <taxon>Actinomycetota</taxon>
        <taxon>Actinomycetes</taxon>
        <taxon>Pseudonocardiales</taxon>
        <taxon>Pseudonocardiaceae</taxon>
        <taxon>Kutzneria</taxon>
    </lineage>
</organism>
<keyword evidence="6" id="KW-1185">Reference proteome</keyword>
<dbReference type="SMART" id="SM00895">
    <property type="entry name" value="FCD"/>
    <property type="match status" value="1"/>
</dbReference>
<dbReference type="InterPro" id="IPR036390">
    <property type="entry name" value="WH_DNA-bd_sf"/>
</dbReference>
<evidence type="ECO:0000256" key="1">
    <source>
        <dbReference type="ARBA" id="ARBA00023015"/>
    </source>
</evidence>
<dbReference type="InterPro" id="IPR011711">
    <property type="entry name" value="GntR_C"/>
</dbReference>
<dbReference type="GO" id="GO:0003677">
    <property type="term" value="F:DNA binding"/>
    <property type="evidence" value="ECO:0007669"/>
    <property type="project" value="UniProtKB-KW"/>
</dbReference>
<accession>W5WIN0</accession>
<dbReference type="PANTHER" id="PTHR43537:SF45">
    <property type="entry name" value="GNTR FAMILY REGULATORY PROTEIN"/>
    <property type="match status" value="1"/>
</dbReference>
<dbReference type="InterPro" id="IPR000524">
    <property type="entry name" value="Tscrpt_reg_HTH_GntR"/>
</dbReference>
<dbReference type="AlphaFoldDB" id="W5WIN0"/>
<dbReference type="SUPFAM" id="SSF46785">
    <property type="entry name" value="Winged helix' DNA-binding domain"/>
    <property type="match status" value="1"/>
</dbReference>
<gene>
    <name evidence="5" type="ORF">KALB_7243</name>
</gene>
<feature type="domain" description="HTH gntR-type" evidence="4">
    <location>
        <begin position="12"/>
        <end position="79"/>
    </location>
</feature>
<evidence type="ECO:0000259" key="4">
    <source>
        <dbReference type="PROSITE" id="PS50949"/>
    </source>
</evidence>
<evidence type="ECO:0000313" key="6">
    <source>
        <dbReference type="Proteomes" id="UP000019225"/>
    </source>
</evidence>
<dbReference type="eggNOG" id="COG1802">
    <property type="taxonomic scope" value="Bacteria"/>
</dbReference>
<dbReference type="Proteomes" id="UP000019225">
    <property type="component" value="Chromosome"/>
</dbReference>
<reference evidence="5 6" key="1">
    <citation type="journal article" date="2014" name="BMC Genomics">
        <title>Complete genome sequence of producer of the glycopeptide antibiotic Aculeximycin Kutzneria albida DSM 43870T, a representative of minor genus of Pseudonocardiaceae.</title>
        <authorList>
            <person name="Rebets Y."/>
            <person name="Tokovenko B."/>
            <person name="Lushchyk I."/>
            <person name="Ruckert C."/>
            <person name="Zaburannyi N."/>
            <person name="Bechthold A."/>
            <person name="Kalinowski J."/>
            <person name="Luzhetskyy A."/>
        </authorList>
    </citation>
    <scope>NUCLEOTIDE SEQUENCE [LARGE SCALE GENOMIC DNA]</scope>
    <source>
        <strain evidence="5">DSM 43870</strain>
    </source>
</reference>
<dbReference type="GO" id="GO:0003700">
    <property type="term" value="F:DNA-binding transcription factor activity"/>
    <property type="evidence" value="ECO:0007669"/>
    <property type="project" value="InterPro"/>
</dbReference>
<evidence type="ECO:0000256" key="3">
    <source>
        <dbReference type="ARBA" id="ARBA00023163"/>
    </source>
</evidence>
<dbReference type="SMART" id="SM00345">
    <property type="entry name" value="HTH_GNTR"/>
    <property type="match status" value="1"/>
</dbReference>
<dbReference type="PROSITE" id="PS50949">
    <property type="entry name" value="HTH_GNTR"/>
    <property type="match status" value="1"/>
</dbReference>